<evidence type="ECO:0000313" key="1">
    <source>
        <dbReference type="EnsemblPlants" id="ORUFI06G06280.1"/>
    </source>
</evidence>
<protein>
    <submittedName>
        <fullName evidence="1">Uncharacterized protein</fullName>
    </submittedName>
</protein>
<name>A0A0E0PUL8_ORYRU</name>
<organism evidence="1 2">
    <name type="scientific">Oryza rufipogon</name>
    <name type="common">Brownbeard rice</name>
    <name type="synonym">Asian wild rice</name>
    <dbReference type="NCBI Taxonomy" id="4529"/>
    <lineage>
        <taxon>Eukaryota</taxon>
        <taxon>Viridiplantae</taxon>
        <taxon>Streptophyta</taxon>
        <taxon>Embryophyta</taxon>
        <taxon>Tracheophyta</taxon>
        <taxon>Spermatophyta</taxon>
        <taxon>Magnoliopsida</taxon>
        <taxon>Liliopsida</taxon>
        <taxon>Poales</taxon>
        <taxon>Poaceae</taxon>
        <taxon>BOP clade</taxon>
        <taxon>Oryzoideae</taxon>
        <taxon>Oryzeae</taxon>
        <taxon>Oryzinae</taxon>
        <taxon>Oryza</taxon>
    </lineage>
</organism>
<proteinExistence type="predicted"/>
<dbReference type="AlphaFoldDB" id="A0A0E0PUL8"/>
<dbReference type="EnsemblPlants" id="ORUFI06G06280.1">
    <property type="protein sequence ID" value="ORUFI06G06280.1"/>
    <property type="gene ID" value="ORUFI06G06280"/>
</dbReference>
<dbReference type="HOGENOM" id="CLU_2780386_0_0_1"/>
<keyword evidence="2" id="KW-1185">Reference proteome</keyword>
<reference evidence="2" key="1">
    <citation type="submission" date="2013-06" db="EMBL/GenBank/DDBJ databases">
        <authorList>
            <person name="Zhao Q."/>
        </authorList>
    </citation>
    <scope>NUCLEOTIDE SEQUENCE</scope>
    <source>
        <strain evidence="2">cv. W1943</strain>
    </source>
</reference>
<dbReference type="Gramene" id="ORUFI06G06280.1">
    <property type="protein sequence ID" value="ORUFI06G06280.1"/>
    <property type="gene ID" value="ORUFI06G06280"/>
</dbReference>
<evidence type="ECO:0000313" key="2">
    <source>
        <dbReference type="Proteomes" id="UP000008022"/>
    </source>
</evidence>
<accession>A0A0E0PUL8</accession>
<dbReference type="Proteomes" id="UP000008022">
    <property type="component" value="Unassembled WGS sequence"/>
</dbReference>
<sequence>MDGETLSWAVPECGDEFALCFLDEAACAAVSGAISTVTASRTGSPSCAWRGRRVPPPEVTSPAGLLRSAGSPELCLLRSA</sequence>
<reference evidence="1" key="2">
    <citation type="submission" date="2015-06" db="UniProtKB">
        <authorList>
            <consortium name="EnsemblPlants"/>
        </authorList>
    </citation>
    <scope>IDENTIFICATION</scope>
</reference>